<dbReference type="GO" id="GO:0004799">
    <property type="term" value="F:thymidylate synthase activity"/>
    <property type="evidence" value="ECO:0007669"/>
    <property type="project" value="UniProtKB-UniRule"/>
</dbReference>
<sequence length="337" mass="38028">MAPPSQKTSSEQTVRRARTVLSGSEQERSWGNQQAQPADEAYESLAREVIQNGEILWPEYERTGTGTLQKFGLSYVVDVSPHRFPVITTKKVFFSSVVAELLWFLSGSSNISELQEHTGIWNEWADDNGDLETAYGRYWRDYPQIGPGDLRMSEAKHETPHSHYRRHEKGVDQIAEVVQNIKDNPHSRRNVVVAWHPDNAWSSRLPPCHFAFVFHVTTAGKLCLEVHQRSGDIALGVPFNMASYALLLHIVADECGLKTGLMKHNITNAHVYLNHAEDLAHQLQRTSRGGPGIGLDFLGLPEETLMDMDLGNWGQYVDDYSLNNYNPHPPVKYEVAV</sequence>
<feature type="binding site" description="in other chain" evidence="4">
    <location>
        <begin position="229"/>
        <end position="232"/>
    </location>
    <ligand>
        <name>dUMP</name>
        <dbReference type="ChEBI" id="CHEBI:246422"/>
        <note>ligand shared between dimeric partners</note>
    </ligand>
</feature>
<evidence type="ECO:0000256" key="3">
    <source>
        <dbReference type="ARBA" id="ARBA00022679"/>
    </source>
</evidence>
<name>A0A9X2QED7_9BACT</name>
<comment type="function">
    <text evidence="4">Catalyzes the reductive methylation of 2'-deoxyuridine-5'-monophosphate (dUMP) to 2'-deoxythymidine-5'-monophosphate (dTMP) while utilizing 5,10-methylenetetrahydrofolate (mTHF) as the methyl donor and reductant in the reaction, yielding dihydrofolate (DHF) as a by-product. This enzymatic reaction provides an intracellular de novo source of dTMP, an essential precursor for DNA biosynthesis.</text>
</comment>
<dbReference type="SUPFAM" id="SSF55831">
    <property type="entry name" value="Thymidylate synthase/dCMP hydroxymethylase"/>
    <property type="match status" value="1"/>
</dbReference>
<feature type="binding site" evidence="4">
    <location>
        <position position="336"/>
    </location>
    <ligand>
        <name>(6R)-5,10-methylene-5,6,7,8-tetrahydrofolate</name>
        <dbReference type="ChEBI" id="CHEBI:15636"/>
    </ligand>
</feature>
<dbReference type="InterPro" id="IPR036926">
    <property type="entry name" value="Thymidate_synth/dCMP_Mease_sf"/>
</dbReference>
<evidence type="ECO:0000313" key="8">
    <source>
        <dbReference type="Proteomes" id="UP001155057"/>
    </source>
</evidence>
<dbReference type="EMBL" id="JANUAE010000015">
    <property type="protein sequence ID" value="MCS3711622.1"/>
    <property type="molecule type" value="Genomic_DNA"/>
</dbReference>
<keyword evidence="4" id="KW-0963">Cytoplasm</keyword>
<organism evidence="7 8">
    <name type="scientific">Salinibacter ruber</name>
    <dbReference type="NCBI Taxonomy" id="146919"/>
    <lineage>
        <taxon>Bacteria</taxon>
        <taxon>Pseudomonadati</taxon>
        <taxon>Rhodothermota</taxon>
        <taxon>Rhodothermia</taxon>
        <taxon>Rhodothermales</taxon>
        <taxon>Salinibacteraceae</taxon>
        <taxon>Salinibacter</taxon>
    </lineage>
</organism>
<feature type="binding site" description="in other chain" evidence="4">
    <location>
        <begin position="270"/>
        <end position="272"/>
    </location>
    <ligand>
        <name>dUMP</name>
        <dbReference type="ChEBI" id="CHEBI:246422"/>
        <note>ligand shared between dimeric partners</note>
    </ligand>
</feature>
<proteinExistence type="inferred from homology"/>
<feature type="binding site" evidence="4">
    <location>
        <begin position="188"/>
        <end position="189"/>
    </location>
    <ligand>
        <name>dUMP</name>
        <dbReference type="ChEBI" id="CHEBI:246422"/>
        <note>ligand shared between dimeric partners</note>
    </ligand>
</feature>
<dbReference type="PRINTS" id="PR00108">
    <property type="entry name" value="THYMDSNTHASE"/>
</dbReference>
<feature type="domain" description="Thymidylate synthase/dCMP hydroxymethylase" evidence="6">
    <location>
        <begin position="41"/>
        <end position="337"/>
    </location>
</feature>
<comment type="caution">
    <text evidence="4">Lacks conserved residue(s) required for the propagation of feature annotation.</text>
</comment>
<dbReference type="PANTHER" id="PTHR11548">
    <property type="entry name" value="THYMIDYLATE SYNTHASE 1"/>
    <property type="match status" value="1"/>
</dbReference>
<feature type="compositionally biased region" description="Polar residues" evidence="5">
    <location>
        <begin position="1"/>
        <end position="12"/>
    </location>
</feature>
<keyword evidence="3 4" id="KW-0808">Transferase</keyword>
<feature type="compositionally biased region" description="Polar residues" evidence="5">
    <location>
        <begin position="21"/>
        <end position="36"/>
    </location>
</feature>
<dbReference type="Gene3D" id="3.30.572.10">
    <property type="entry name" value="Thymidylate synthase/dCMP hydroxymethylase domain"/>
    <property type="match status" value="1"/>
</dbReference>
<dbReference type="RefSeq" id="WP_259124478.1">
    <property type="nucleotide sequence ID" value="NZ_JANUAE010000015.1"/>
</dbReference>
<dbReference type="EC" id="2.1.1.45" evidence="1 4"/>
<comment type="subcellular location">
    <subcellularLocation>
        <location evidence="4">Cytoplasm</location>
    </subcellularLocation>
</comment>
<dbReference type="Proteomes" id="UP001155057">
    <property type="component" value="Unassembled WGS sequence"/>
</dbReference>
<feature type="binding site" description="in other chain" evidence="4">
    <location>
        <position position="240"/>
    </location>
    <ligand>
        <name>dUMP</name>
        <dbReference type="ChEBI" id="CHEBI:246422"/>
        <note>ligand shared between dimeric partners</note>
    </ligand>
</feature>
<comment type="similarity">
    <text evidence="4">Belongs to the thymidylate synthase family. Bacterial-type ThyA subfamily.</text>
</comment>
<evidence type="ECO:0000256" key="1">
    <source>
        <dbReference type="ARBA" id="ARBA00011947"/>
    </source>
</evidence>
<comment type="pathway">
    <text evidence="4">Pyrimidine metabolism; dTTP biosynthesis.</text>
</comment>
<protein>
    <recommendedName>
        <fullName evidence="1 4">Thymidylate synthase</fullName>
        <shortName evidence="4">TS</shortName>
        <shortName evidence="4">TSase</shortName>
        <ecNumber evidence="1 4">2.1.1.45</ecNumber>
    </recommendedName>
</protein>
<evidence type="ECO:0000259" key="6">
    <source>
        <dbReference type="Pfam" id="PF00303"/>
    </source>
</evidence>
<accession>A0A9X2QED7</accession>
<feature type="active site" description="Nucleophile" evidence="4">
    <location>
        <position position="208"/>
    </location>
</feature>
<dbReference type="GO" id="GO:0005829">
    <property type="term" value="C:cytosol"/>
    <property type="evidence" value="ECO:0007669"/>
    <property type="project" value="TreeGrafter"/>
</dbReference>
<dbReference type="GO" id="GO:0032259">
    <property type="term" value="P:methylation"/>
    <property type="evidence" value="ECO:0007669"/>
    <property type="project" value="UniProtKB-KW"/>
</dbReference>
<keyword evidence="2 4" id="KW-0489">Methyltransferase</keyword>
<dbReference type="NCBIfam" id="TIGR03284">
    <property type="entry name" value="thym_sym"/>
    <property type="match status" value="1"/>
</dbReference>
<gene>
    <name evidence="4" type="primary">thyA</name>
    <name evidence="7" type="ORF">GGP61_003255</name>
</gene>
<dbReference type="Pfam" id="PF00303">
    <property type="entry name" value="Thymidylat_synt"/>
    <property type="match status" value="1"/>
</dbReference>
<dbReference type="AlphaFoldDB" id="A0A9X2QED7"/>
<evidence type="ECO:0000313" key="7">
    <source>
        <dbReference type="EMBL" id="MCS3711622.1"/>
    </source>
</evidence>
<dbReference type="InterPro" id="IPR045097">
    <property type="entry name" value="Thymidate_synth/dCMP_Mease"/>
</dbReference>
<reference evidence="7" key="1">
    <citation type="submission" date="2022-08" db="EMBL/GenBank/DDBJ databases">
        <title>Genomic Encyclopedia of Type Strains, Phase V (KMG-V): Genome sequencing to study the core and pangenomes of soil and plant-associated prokaryotes.</title>
        <authorList>
            <person name="Whitman W."/>
        </authorList>
    </citation>
    <scope>NUCLEOTIDE SEQUENCE</scope>
    <source>
        <strain evidence="7">SP3049</strain>
    </source>
</reference>
<comment type="catalytic activity">
    <reaction evidence="4">
        <text>dUMP + (6R)-5,10-methylene-5,6,7,8-tetrahydrofolate = 7,8-dihydrofolate + dTMP</text>
        <dbReference type="Rhea" id="RHEA:12104"/>
        <dbReference type="ChEBI" id="CHEBI:15636"/>
        <dbReference type="ChEBI" id="CHEBI:57451"/>
        <dbReference type="ChEBI" id="CHEBI:63528"/>
        <dbReference type="ChEBI" id="CHEBI:246422"/>
        <dbReference type="EC" id="2.1.1.45"/>
    </reaction>
</comment>
<comment type="caution">
    <text evidence="7">The sequence shown here is derived from an EMBL/GenBank/DDBJ whole genome shotgun (WGS) entry which is preliminary data.</text>
</comment>
<evidence type="ECO:0000256" key="2">
    <source>
        <dbReference type="ARBA" id="ARBA00022603"/>
    </source>
</evidence>
<dbReference type="GO" id="GO:0006235">
    <property type="term" value="P:dTTP biosynthetic process"/>
    <property type="evidence" value="ECO:0007669"/>
    <property type="project" value="UniProtKB-UniRule"/>
</dbReference>
<evidence type="ECO:0000256" key="5">
    <source>
        <dbReference type="SAM" id="MobiDB-lite"/>
    </source>
</evidence>
<feature type="binding site" description="in other chain" evidence="4">
    <location>
        <position position="62"/>
    </location>
    <ligand>
        <name>dUMP</name>
        <dbReference type="ChEBI" id="CHEBI:246422"/>
        <note>ligand shared between dimeric partners</note>
    </ligand>
</feature>
<feature type="region of interest" description="Disordered" evidence="5">
    <location>
        <begin position="1"/>
        <end position="38"/>
    </location>
</feature>
<dbReference type="GO" id="GO:0006231">
    <property type="term" value="P:dTMP biosynthetic process"/>
    <property type="evidence" value="ECO:0007669"/>
    <property type="project" value="UniProtKB-UniRule"/>
</dbReference>
<feature type="binding site" evidence="4">
    <location>
        <position position="232"/>
    </location>
    <ligand>
        <name>(6R)-5,10-methylene-5,6,7,8-tetrahydrofolate</name>
        <dbReference type="ChEBI" id="CHEBI:15636"/>
    </ligand>
</feature>
<keyword evidence="4" id="KW-0545">Nucleotide biosynthesis</keyword>
<evidence type="ECO:0000256" key="4">
    <source>
        <dbReference type="HAMAP-Rule" id="MF_00008"/>
    </source>
</evidence>
<dbReference type="HAMAP" id="MF_00008">
    <property type="entry name" value="Thymidy_synth_bact"/>
    <property type="match status" value="1"/>
</dbReference>
<dbReference type="InterPro" id="IPR023451">
    <property type="entry name" value="Thymidate_synth/dCMP_Mease_dom"/>
</dbReference>
<comment type="subunit">
    <text evidence="4">Homodimer.</text>
</comment>
<dbReference type="CDD" id="cd00351">
    <property type="entry name" value="TS_Pyrimidine_HMase"/>
    <property type="match status" value="1"/>
</dbReference>
<dbReference type="PANTHER" id="PTHR11548:SF1">
    <property type="entry name" value="THYMIDYLATE SYNTHASE 1"/>
    <property type="match status" value="1"/>
</dbReference>
<dbReference type="InterPro" id="IPR000398">
    <property type="entry name" value="Thymidylate_synthase"/>
</dbReference>